<gene>
    <name evidence="2" type="ORF">EMCG_06512</name>
</gene>
<evidence type="ECO:0000259" key="1">
    <source>
        <dbReference type="PROSITE" id="PS50181"/>
    </source>
</evidence>
<dbReference type="OrthoDB" id="4188435at2759"/>
<dbReference type="Proteomes" id="UP000034164">
    <property type="component" value="Unassembled WGS sequence"/>
</dbReference>
<sequence>MSDNNCKLPVELLEQIAQNMNKEDLKIFMKASRMFRSVVEPILYKTISLTRPATAVLTLLRAIHERPRMVSRTETLDISETEEEIIDVMKLVHIAGLDTQSTVNQIISHLLSKLPNLRSFHLHSLRGNSGIAIYRVDRKPLDLSSLRKIVTLQLSAHCLFTCLSSTPVLPLTLERLHVKDADSVDGENLTKVLVNYVKQKPVEGADAWALKFISIDSMYCYWMLSGDELRAICDDRGVDLEPMYQKGLLCGCEPFGK</sequence>
<dbReference type="AlphaFoldDB" id="A0A0G2IC17"/>
<evidence type="ECO:0000313" key="2">
    <source>
        <dbReference type="EMBL" id="KKZ67830.1"/>
    </source>
</evidence>
<name>A0A0G2IC17_9EURO</name>
<reference evidence="3" key="1">
    <citation type="journal article" date="2015" name="PLoS Genet.">
        <title>The dynamic genome and transcriptome of the human fungal pathogen Blastomyces and close relative Emmonsia.</title>
        <authorList>
            <person name="Munoz J.F."/>
            <person name="Gauthier G.M."/>
            <person name="Desjardins C.A."/>
            <person name="Gallo J.E."/>
            <person name="Holder J."/>
            <person name="Sullivan T.D."/>
            <person name="Marty A.J."/>
            <person name="Carmen J.C."/>
            <person name="Chen Z."/>
            <person name="Ding L."/>
            <person name="Gujja S."/>
            <person name="Magrini V."/>
            <person name="Misas E."/>
            <person name="Mitreva M."/>
            <person name="Priest M."/>
            <person name="Saif S."/>
            <person name="Whiston E.A."/>
            <person name="Young S."/>
            <person name="Zeng Q."/>
            <person name="Goldman W.E."/>
            <person name="Mardis E.R."/>
            <person name="Taylor J.W."/>
            <person name="McEwen J.G."/>
            <person name="Clay O.K."/>
            <person name="Klein B.S."/>
            <person name="Cuomo C.A."/>
        </authorList>
    </citation>
    <scope>NUCLEOTIDE SEQUENCE [LARGE SCALE GENOMIC DNA]</scope>
    <source>
        <strain evidence="3">UAMH 3008</strain>
    </source>
</reference>
<protein>
    <recommendedName>
        <fullName evidence="1">F-box domain-containing protein</fullName>
    </recommendedName>
</protein>
<proteinExistence type="predicted"/>
<dbReference type="PROSITE" id="PS50181">
    <property type="entry name" value="FBOX"/>
    <property type="match status" value="1"/>
</dbReference>
<dbReference type="EMBL" id="LCZI01000183">
    <property type="protein sequence ID" value="KKZ67830.1"/>
    <property type="molecule type" value="Genomic_DNA"/>
</dbReference>
<dbReference type="VEuPathDB" id="FungiDB:EMCG_06512"/>
<accession>A0A0G2IC17</accession>
<feature type="domain" description="F-box" evidence="1">
    <location>
        <begin position="2"/>
        <end position="47"/>
    </location>
</feature>
<evidence type="ECO:0000313" key="3">
    <source>
        <dbReference type="Proteomes" id="UP000034164"/>
    </source>
</evidence>
<dbReference type="InterPro" id="IPR001810">
    <property type="entry name" value="F-box_dom"/>
</dbReference>
<organism evidence="2 3">
    <name type="scientific">[Emmonsia] crescens</name>
    <dbReference type="NCBI Taxonomy" id="73230"/>
    <lineage>
        <taxon>Eukaryota</taxon>
        <taxon>Fungi</taxon>
        <taxon>Dikarya</taxon>
        <taxon>Ascomycota</taxon>
        <taxon>Pezizomycotina</taxon>
        <taxon>Eurotiomycetes</taxon>
        <taxon>Eurotiomycetidae</taxon>
        <taxon>Onygenales</taxon>
        <taxon>Ajellomycetaceae</taxon>
        <taxon>Emergomyces</taxon>
    </lineage>
</organism>
<comment type="caution">
    <text evidence="2">The sequence shown here is derived from an EMBL/GenBank/DDBJ whole genome shotgun (WGS) entry which is preliminary data.</text>
</comment>